<dbReference type="Pfam" id="PF00083">
    <property type="entry name" value="Sugar_tr"/>
    <property type="match status" value="1"/>
</dbReference>
<dbReference type="EMBL" id="CP063411">
    <property type="protein sequence ID" value="QSZ36798.1"/>
    <property type="molecule type" value="Genomic_DNA"/>
</dbReference>
<dbReference type="Proteomes" id="UP000672032">
    <property type="component" value="Chromosome 7"/>
</dbReference>
<dbReference type="SUPFAM" id="SSF103473">
    <property type="entry name" value="MFS general substrate transporter"/>
    <property type="match status" value="1"/>
</dbReference>
<dbReference type="Gene3D" id="1.20.1250.20">
    <property type="entry name" value="MFS general substrate transporter like domains"/>
    <property type="match status" value="1"/>
</dbReference>
<evidence type="ECO:0000313" key="9">
    <source>
        <dbReference type="Proteomes" id="UP000672032"/>
    </source>
</evidence>
<organism evidence="8 9">
    <name type="scientific">Monilinia vaccinii-corymbosi</name>
    <dbReference type="NCBI Taxonomy" id="61207"/>
    <lineage>
        <taxon>Eukaryota</taxon>
        <taxon>Fungi</taxon>
        <taxon>Dikarya</taxon>
        <taxon>Ascomycota</taxon>
        <taxon>Pezizomycotina</taxon>
        <taxon>Leotiomycetes</taxon>
        <taxon>Helotiales</taxon>
        <taxon>Sclerotiniaceae</taxon>
        <taxon>Monilinia</taxon>
    </lineage>
</organism>
<keyword evidence="3 6" id="KW-0812">Transmembrane</keyword>
<feature type="transmembrane region" description="Helical" evidence="6">
    <location>
        <begin position="283"/>
        <end position="303"/>
    </location>
</feature>
<sequence length="395" mass="43954">MGLDVGGIDATIPVYSSELSSDGARGRALAQEFQMNIFGLLMAYSINLGVIVGLGNDSQWAWRSLIIIMQIFPILLMSFIAQLPETPRWFMSVQREEDAKKALEKVYGKEAAKSKFEDLQESTAKEDDSKVYYRDMLTPGLAQFHPTMATIMGQVNQALTGYGAVSVYGPQIFELLGFTTRKAEFLTLGNYVSYFLMMTLAWLSIDVYGRRKLMIQGSIGLSLSFLLLTLFGSLAPLPNIPTLSIQIPGSITLFLATAIFGIGWLATVWLIPTEIYPSSARAQGSAISVITWGLANFAVTLLTPMGFNHLKYCLFFVFAVTNGFAAWWTWTYSLESGGRSFEENLEFFECAARDGSWVVREVDGGRFLKMPRNGDAKGKMYEEGIGEHEPLLRRR</sequence>
<name>A0A8A3PN18_9HELO</name>
<dbReference type="PANTHER" id="PTHR48022">
    <property type="entry name" value="PLASTIDIC GLUCOSE TRANSPORTER 4"/>
    <property type="match status" value="1"/>
</dbReference>
<dbReference type="GO" id="GO:0005351">
    <property type="term" value="F:carbohydrate:proton symporter activity"/>
    <property type="evidence" value="ECO:0007669"/>
    <property type="project" value="TreeGrafter"/>
</dbReference>
<feature type="domain" description="Major facilitator superfamily (MFS) profile" evidence="7">
    <location>
        <begin position="1"/>
        <end position="337"/>
    </location>
</feature>
<dbReference type="PANTHER" id="PTHR48022:SF68">
    <property type="entry name" value="MAJOR FACILITATOR SUPERFAMILY (MFS) PROFILE DOMAIN-CONTAINING PROTEIN-RELATED"/>
    <property type="match status" value="1"/>
</dbReference>
<evidence type="ECO:0000256" key="6">
    <source>
        <dbReference type="SAM" id="Phobius"/>
    </source>
</evidence>
<feature type="transmembrane region" description="Helical" evidence="6">
    <location>
        <begin position="217"/>
        <end position="237"/>
    </location>
</feature>
<feature type="transmembrane region" description="Helical" evidence="6">
    <location>
        <begin position="35"/>
        <end position="54"/>
    </location>
</feature>
<dbReference type="GO" id="GO:0016020">
    <property type="term" value="C:membrane"/>
    <property type="evidence" value="ECO:0007669"/>
    <property type="project" value="UniProtKB-SubCell"/>
</dbReference>
<dbReference type="InterPro" id="IPR050360">
    <property type="entry name" value="MFS_Sugar_Transporters"/>
</dbReference>
<dbReference type="AlphaFoldDB" id="A0A8A3PN18"/>
<comment type="subcellular location">
    <subcellularLocation>
        <location evidence="1">Membrane</location>
        <topology evidence="1">Multi-pass membrane protein</topology>
    </subcellularLocation>
</comment>
<dbReference type="InterPro" id="IPR036259">
    <property type="entry name" value="MFS_trans_sf"/>
</dbReference>
<dbReference type="OrthoDB" id="2544694at2759"/>
<evidence type="ECO:0000256" key="2">
    <source>
        <dbReference type="ARBA" id="ARBA00010992"/>
    </source>
</evidence>
<feature type="transmembrane region" description="Helical" evidence="6">
    <location>
        <begin position="249"/>
        <end position="271"/>
    </location>
</feature>
<feature type="transmembrane region" description="Helical" evidence="6">
    <location>
        <begin position="185"/>
        <end position="205"/>
    </location>
</feature>
<feature type="transmembrane region" description="Helical" evidence="6">
    <location>
        <begin position="310"/>
        <end position="330"/>
    </location>
</feature>
<dbReference type="InterPro" id="IPR020846">
    <property type="entry name" value="MFS_dom"/>
</dbReference>
<evidence type="ECO:0000256" key="5">
    <source>
        <dbReference type="ARBA" id="ARBA00023136"/>
    </source>
</evidence>
<protein>
    <recommendedName>
        <fullName evidence="7">Major facilitator superfamily (MFS) profile domain-containing protein</fullName>
    </recommendedName>
</protein>
<evidence type="ECO:0000256" key="3">
    <source>
        <dbReference type="ARBA" id="ARBA00022692"/>
    </source>
</evidence>
<reference evidence="8" key="1">
    <citation type="submission" date="2020-10" db="EMBL/GenBank/DDBJ databases">
        <title>Genome Sequence of Monilinia vaccinii-corymbosi Sheds Light on Mummy Berry Disease Infection of Blueberry and Mating Type.</title>
        <authorList>
            <person name="Yow A.G."/>
            <person name="Zhang Y."/>
            <person name="Bansal K."/>
            <person name="Eacker S.M."/>
            <person name="Sullivan S."/>
            <person name="Liachko I."/>
            <person name="Cubeta M.A."/>
            <person name="Rollins J.A."/>
            <person name="Ashrafi H."/>
        </authorList>
    </citation>
    <scope>NUCLEOTIDE SEQUENCE</scope>
    <source>
        <strain evidence="8">RL-1</strain>
    </source>
</reference>
<comment type="similarity">
    <text evidence="2">Belongs to the major facilitator superfamily. Sugar transporter (TC 2.A.1.1) family.</text>
</comment>
<evidence type="ECO:0000256" key="1">
    <source>
        <dbReference type="ARBA" id="ARBA00004141"/>
    </source>
</evidence>
<evidence type="ECO:0000256" key="4">
    <source>
        <dbReference type="ARBA" id="ARBA00022989"/>
    </source>
</evidence>
<proteinExistence type="inferred from homology"/>
<dbReference type="InterPro" id="IPR005828">
    <property type="entry name" value="MFS_sugar_transport-like"/>
</dbReference>
<keyword evidence="9" id="KW-1185">Reference proteome</keyword>
<accession>A0A8A3PN18</accession>
<gene>
    <name evidence="8" type="ORF">DSL72_006681</name>
</gene>
<feature type="transmembrane region" description="Helical" evidence="6">
    <location>
        <begin position="60"/>
        <end position="81"/>
    </location>
</feature>
<keyword evidence="4 6" id="KW-1133">Transmembrane helix</keyword>
<dbReference type="PROSITE" id="PS50850">
    <property type="entry name" value="MFS"/>
    <property type="match status" value="1"/>
</dbReference>
<evidence type="ECO:0000259" key="7">
    <source>
        <dbReference type="PROSITE" id="PS50850"/>
    </source>
</evidence>
<keyword evidence="5 6" id="KW-0472">Membrane</keyword>
<evidence type="ECO:0000313" key="8">
    <source>
        <dbReference type="EMBL" id="QSZ36798.1"/>
    </source>
</evidence>